<dbReference type="GO" id="GO:0016787">
    <property type="term" value="F:hydrolase activity"/>
    <property type="evidence" value="ECO:0007669"/>
    <property type="project" value="UniProtKB-KW"/>
</dbReference>
<dbReference type="InterPro" id="IPR004659">
    <property type="entry name" value="RNase_E/G"/>
</dbReference>
<sequence>MKGRQIVLDTRVFPTPEGEETVEMAALIEDGRLMDLLVDHPAQVAPGTIYRAVADRPVKGQGGMFVTTPDGAAFLRQVKGIAPGDVMLVQVTGYPEPGKALPVTAKILFKSRYAIVTPGAPGMNISRSIKDDDLRDELQVLAHECFADHPVAARGAGLILRSVCAEADPEAVAEDIRAMADLAEQVLADEGAEAELLLDGPSAHDLALRDWEVGDVLDSAALPAKERQSAFELAEVLELAAPMWSGLSLPGGGRVFVEATRAAVCVDVNTGGDNSPAAGFKANLAAARELPRILRVRGLGGIIYLDLAPMGKKDRRQFESVLRAAFKSDPVDTVLAGWSPLGNYELQRKRARLPLDHFAESYADDLSDL</sequence>
<dbReference type="GO" id="GO:0003723">
    <property type="term" value="F:RNA binding"/>
    <property type="evidence" value="ECO:0007669"/>
    <property type="project" value="UniProtKB-KW"/>
</dbReference>
<evidence type="ECO:0000313" key="9">
    <source>
        <dbReference type="EMBL" id="SLN11699.1"/>
    </source>
</evidence>
<dbReference type="InterPro" id="IPR019307">
    <property type="entry name" value="RNA-bd_AU-1/RNase_E/G"/>
</dbReference>
<keyword evidence="3" id="KW-0479">Metal-binding</keyword>
<dbReference type="GO" id="GO:0005737">
    <property type="term" value="C:cytoplasm"/>
    <property type="evidence" value="ECO:0007669"/>
    <property type="project" value="TreeGrafter"/>
</dbReference>
<organism evidence="9 10">
    <name type="scientific">Pseudooceanicola marinus</name>
    <dbReference type="NCBI Taxonomy" id="396013"/>
    <lineage>
        <taxon>Bacteria</taxon>
        <taxon>Pseudomonadati</taxon>
        <taxon>Pseudomonadota</taxon>
        <taxon>Alphaproteobacteria</taxon>
        <taxon>Rhodobacterales</taxon>
        <taxon>Paracoccaceae</taxon>
        <taxon>Pseudooceanicola</taxon>
    </lineage>
</organism>
<dbReference type="Pfam" id="PF10150">
    <property type="entry name" value="RNase_E_G"/>
    <property type="match status" value="2"/>
</dbReference>
<name>A0A1X6Y662_9RHOB</name>
<reference evidence="9 10" key="1">
    <citation type="submission" date="2017-03" db="EMBL/GenBank/DDBJ databases">
        <authorList>
            <person name="Afonso C.L."/>
            <person name="Miller P.J."/>
            <person name="Scott M.A."/>
            <person name="Spackman E."/>
            <person name="Goraichik I."/>
            <person name="Dimitrov K.M."/>
            <person name="Suarez D.L."/>
            <person name="Swayne D.E."/>
        </authorList>
    </citation>
    <scope>NUCLEOTIDE SEQUENCE [LARGE SCALE GENOMIC DNA]</scope>
    <source>
        <strain evidence="9 10">CECT 7751</strain>
    </source>
</reference>
<keyword evidence="2" id="KW-0540">Nuclease</keyword>
<gene>
    <name evidence="9" type="primary">rng</name>
    <name evidence="9" type="ORF">PSM7751_00168</name>
</gene>
<evidence type="ECO:0000256" key="6">
    <source>
        <dbReference type="ARBA" id="ARBA00022842"/>
    </source>
</evidence>
<keyword evidence="5 9" id="KW-0378">Hydrolase</keyword>
<dbReference type="Proteomes" id="UP000193963">
    <property type="component" value="Unassembled WGS sequence"/>
</dbReference>
<keyword evidence="7" id="KW-0694">RNA-binding</keyword>
<dbReference type="PANTHER" id="PTHR30001:SF1">
    <property type="entry name" value="RIBONUCLEASE E_G-LIKE PROTEIN, CHLOROPLASTIC"/>
    <property type="match status" value="1"/>
</dbReference>
<dbReference type="OrthoDB" id="9804278at2"/>
<dbReference type="AlphaFoldDB" id="A0A1X6Y662"/>
<dbReference type="GO" id="GO:0006364">
    <property type="term" value="P:rRNA processing"/>
    <property type="evidence" value="ECO:0007669"/>
    <property type="project" value="TreeGrafter"/>
</dbReference>
<evidence type="ECO:0000313" key="10">
    <source>
        <dbReference type="Proteomes" id="UP000193963"/>
    </source>
</evidence>
<feature type="domain" description="RNA-binding protein AU-1/Ribonuclease E/G" evidence="8">
    <location>
        <begin position="110"/>
        <end position="211"/>
    </location>
</feature>
<comment type="cofactor">
    <cofactor evidence="1">
        <name>Mg(2+)</name>
        <dbReference type="ChEBI" id="CHEBI:18420"/>
    </cofactor>
</comment>
<keyword evidence="10" id="KW-1185">Reference proteome</keyword>
<evidence type="ECO:0000256" key="3">
    <source>
        <dbReference type="ARBA" id="ARBA00022723"/>
    </source>
</evidence>
<dbReference type="PANTHER" id="PTHR30001">
    <property type="entry name" value="RIBONUCLEASE"/>
    <property type="match status" value="1"/>
</dbReference>
<dbReference type="GO" id="GO:0004519">
    <property type="term" value="F:endonuclease activity"/>
    <property type="evidence" value="ECO:0007669"/>
    <property type="project" value="UniProtKB-KW"/>
</dbReference>
<dbReference type="RefSeq" id="WP_085886103.1">
    <property type="nucleotide sequence ID" value="NZ_FWFN01000001.1"/>
</dbReference>
<evidence type="ECO:0000256" key="4">
    <source>
        <dbReference type="ARBA" id="ARBA00022759"/>
    </source>
</evidence>
<evidence type="ECO:0000259" key="8">
    <source>
        <dbReference type="Pfam" id="PF10150"/>
    </source>
</evidence>
<accession>A0A1X6Y662</accession>
<evidence type="ECO:0000256" key="1">
    <source>
        <dbReference type="ARBA" id="ARBA00001946"/>
    </source>
</evidence>
<evidence type="ECO:0000256" key="5">
    <source>
        <dbReference type="ARBA" id="ARBA00022801"/>
    </source>
</evidence>
<dbReference type="EC" id="3.1.26.-" evidence="9"/>
<keyword evidence="4" id="KW-0255">Endonuclease</keyword>
<keyword evidence="6" id="KW-0460">Magnesium</keyword>
<proteinExistence type="predicted"/>
<dbReference type="EMBL" id="FWFN01000001">
    <property type="protein sequence ID" value="SLN11699.1"/>
    <property type="molecule type" value="Genomic_DNA"/>
</dbReference>
<protein>
    <submittedName>
        <fullName evidence="9">Ribonuclease G</fullName>
        <ecNumber evidence="9">3.1.26.-</ecNumber>
    </submittedName>
</protein>
<dbReference type="GO" id="GO:0004540">
    <property type="term" value="F:RNA nuclease activity"/>
    <property type="evidence" value="ECO:0007669"/>
    <property type="project" value="InterPro"/>
</dbReference>
<dbReference type="GO" id="GO:0046872">
    <property type="term" value="F:metal ion binding"/>
    <property type="evidence" value="ECO:0007669"/>
    <property type="project" value="UniProtKB-KW"/>
</dbReference>
<evidence type="ECO:0000256" key="7">
    <source>
        <dbReference type="ARBA" id="ARBA00022884"/>
    </source>
</evidence>
<evidence type="ECO:0000256" key="2">
    <source>
        <dbReference type="ARBA" id="ARBA00022722"/>
    </source>
</evidence>
<feature type="domain" description="RNA-binding protein AU-1/Ribonuclease E/G" evidence="8">
    <location>
        <begin position="243"/>
        <end position="350"/>
    </location>
</feature>